<reference evidence="3" key="1">
    <citation type="journal article" date="2013" name="Nature">
        <title>Pan genome of the phytoplankton Emiliania underpins its global distribution.</title>
        <authorList>
            <person name="Read B.A."/>
            <person name="Kegel J."/>
            <person name="Klute M.J."/>
            <person name="Kuo A."/>
            <person name="Lefebvre S.C."/>
            <person name="Maumus F."/>
            <person name="Mayer C."/>
            <person name="Miller J."/>
            <person name="Monier A."/>
            <person name="Salamov A."/>
            <person name="Young J."/>
            <person name="Aguilar M."/>
            <person name="Claverie J.M."/>
            <person name="Frickenhaus S."/>
            <person name="Gonzalez K."/>
            <person name="Herman E.K."/>
            <person name="Lin Y.C."/>
            <person name="Napier J."/>
            <person name="Ogata H."/>
            <person name="Sarno A.F."/>
            <person name="Shmutz J."/>
            <person name="Schroeder D."/>
            <person name="de Vargas C."/>
            <person name="Verret F."/>
            <person name="von Dassow P."/>
            <person name="Valentin K."/>
            <person name="Van de Peer Y."/>
            <person name="Wheeler G."/>
            <person name="Dacks J.B."/>
            <person name="Delwiche C.F."/>
            <person name="Dyhrman S.T."/>
            <person name="Glockner G."/>
            <person name="John U."/>
            <person name="Richards T."/>
            <person name="Worden A.Z."/>
            <person name="Zhang X."/>
            <person name="Grigoriev I.V."/>
            <person name="Allen A.E."/>
            <person name="Bidle K."/>
            <person name="Borodovsky M."/>
            <person name="Bowler C."/>
            <person name="Brownlee C."/>
            <person name="Cock J.M."/>
            <person name="Elias M."/>
            <person name="Gladyshev V.N."/>
            <person name="Groth M."/>
            <person name="Guda C."/>
            <person name="Hadaegh A."/>
            <person name="Iglesias-Rodriguez M.D."/>
            <person name="Jenkins J."/>
            <person name="Jones B.M."/>
            <person name="Lawson T."/>
            <person name="Leese F."/>
            <person name="Lindquist E."/>
            <person name="Lobanov A."/>
            <person name="Lomsadze A."/>
            <person name="Malik S.B."/>
            <person name="Marsh M.E."/>
            <person name="Mackinder L."/>
            <person name="Mock T."/>
            <person name="Mueller-Roeber B."/>
            <person name="Pagarete A."/>
            <person name="Parker M."/>
            <person name="Probert I."/>
            <person name="Quesneville H."/>
            <person name="Raines C."/>
            <person name="Rensing S.A."/>
            <person name="Riano-Pachon D.M."/>
            <person name="Richier S."/>
            <person name="Rokitta S."/>
            <person name="Shiraiwa Y."/>
            <person name="Soanes D.M."/>
            <person name="van der Giezen M."/>
            <person name="Wahlund T.M."/>
            <person name="Williams B."/>
            <person name="Wilson W."/>
            <person name="Wolfe G."/>
            <person name="Wurch L.L."/>
        </authorList>
    </citation>
    <scope>NUCLEOTIDE SEQUENCE</scope>
</reference>
<evidence type="ECO:0000313" key="3">
    <source>
        <dbReference type="Proteomes" id="UP000013827"/>
    </source>
</evidence>
<dbReference type="EnsemblProtists" id="EOD14773">
    <property type="protein sequence ID" value="EOD14773"/>
    <property type="gene ID" value="EMIHUDRAFT_461595"/>
</dbReference>
<protein>
    <submittedName>
        <fullName evidence="2">Uncharacterized protein</fullName>
    </submittedName>
</protein>
<accession>A0A0D3IU38</accession>
<dbReference type="KEGG" id="ehx:EMIHUDRAFT_461595"/>
<dbReference type="Proteomes" id="UP000013827">
    <property type="component" value="Unassembled WGS sequence"/>
</dbReference>
<dbReference type="HOGENOM" id="CLU_1351085_0_0_1"/>
<evidence type="ECO:0000256" key="1">
    <source>
        <dbReference type="SAM" id="SignalP"/>
    </source>
</evidence>
<dbReference type="PROSITE" id="PS51318">
    <property type="entry name" value="TAT"/>
    <property type="match status" value="1"/>
</dbReference>
<dbReference type="AlphaFoldDB" id="A0A0D3IU38"/>
<evidence type="ECO:0000313" key="2">
    <source>
        <dbReference type="EnsemblProtists" id="EOD14773"/>
    </source>
</evidence>
<feature type="chain" id="PRO_5044236748" evidence="1">
    <location>
        <begin position="20"/>
        <end position="203"/>
    </location>
</feature>
<feature type="signal peptide" evidence="1">
    <location>
        <begin position="1"/>
        <end position="19"/>
    </location>
</feature>
<organism evidence="2 3">
    <name type="scientific">Emiliania huxleyi (strain CCMP1516)</name>
    <dbReference type="NCBI Taxonomy" id="280463"/>
    <lineage>
        <taxon>Eukaryota</taxon>
        <taxon>Haptista</taxon>
        <taxon>Haptophyta</taxon>
        <taxon>Prymnesiophyceae</taxon>
        <taxon>Isochrysidales</taxon>
        <taxon>Noelaerhabdaceae</taxon>
        <taxon>Emiliania</taxon>
    </lineage>
</organism>
<sequence>MLRLSLTLFVLQLLLGSSALRLSSAPSSRRTALSQAAAAAAASTAFAHAAWAEPPPAEAVRGHLSELKALLADKENFVTALSDGAPYKLPAQIPFTTFQKLEKTSDPEFMEAAIDYAEAYRGVKDLVKLARLTKQTVAVSTKEPGKPRKETQVRYGDVPDSGLATAKEYAERAADEILGATGAREVGASVALDAAVKYMGTAK</sequence>
<dbReference type="GeneID" id="17260977"/>
<dbReference type="PaxDb" id="2903-EOD14773"/>
<dbReference type="InterPro" id="IPR006311">
    <property type="entry name" value="TAT_signal"/>
</dbReference>
<keyword evidence="3" id="KW-1185">Reference proteome</keyword>
<dbReference type="RefSeq" id="XP_005767202.1">
    <property type="nucleotide sequence ID" value="XM_005767145.1"/>
</dbReference>
<reference evidence="2" key="2">
    <citation type="submission" date="2024-10" db="UniProtKB">
        <authorList>
            <consortium name="EnsemblProtists"/>
        </authorList>
    </citation>
    <scope>IDENTIFICATION</scope>
</reference>
<proteinExistence type="predicted"/>
<name>A0A0D3IU38_EMIH1</name>
<keyword evidence="1" id="KW-0732">Signal</keyword>